<keyword evidence="1" id="KW-1133">Transmembrane helix</keyword>
<sequence length="86" mass="9369">MGHYTVVVLTSIELLLVAQRSQCLLRAVVGALYVMLGGALLWLFGFVEVGITCGGKVGRWYRRTGEGVDSPLYVCGGVSDFTVEWQ</sequence>
<evidence type="ECO:0000256" key="1">
    <source>
        <dbReference type="SAM" id="Phobius"/>
    </source>
</evidence>
<keyword evidence="1" id="KW-0812">Transmembrane</keyword>
<evidence type="ECO:0008006" key="4">
    <source>
        <dbReference type="Google" id="ProtNLM"/>
    </source>
</evidence>
<gene>
    <name evidence="2" type="ORF">Q4I30_006036</name>
</gene>
<evidence type="ECO:0000313" key="2">
    <source>
        <dbReference type="EMBL" id="KAL0499909.1"/>
    </source>
</evidence>
<feature type="transmembrane region" description="Helical" evidence="1">
    <location>
        <begin position="30"/>
        <end position="53"/>
    </location>
</feature>
<protein>
    <recommendedName>
        <fullName evidence="4">Amastin-like protein</fullName>
    </recommendedName>
</protein>
<keyword evidence="3" id="KW-1185">Reference proteome</keyword>
<proteinExistence type="predicted"/>
<reference evidence="2 3" key="1">
    <citation type="submission" date="2024-02" db="EMBL/GenBank/DDBJ databases">
        <title>FIRST GENOME SEQUENCES OF Leishmania (Viannia) shawi, Leishmania (Viannia) lindenbergi AND Leishmania (Viannia) utingensis.</title>
        <authorList>
            <person name="Resadore F."/>
            <person name="Custodio M.G.F."/>
            <person name="Boite M.C."/>
            <person name="Cupolillo E."/>
            <person name="Ferreira G.E.M."/>
        </authorList>
    </citation>
    <scope>NUCLEOTIDE SEQUENCE [LARGE SCALE GENOMIC DNA]</scope>
    <source>
        <strain evidence="2 3">ITUB/BR/1977/M4964</strain>
    </source>
</reference>
<accession>A0AAW3A8A4</accession>
<evidence type="ECO:0000313" key="3">
    <source>
        <dbReference type="Proteomes" id="UP001482455"/>
    </source>
</evidence>
<name>A0AAW3A8A4_9TRYP</name>
<organism evidence="2 3">
    <name type="scientific">Leishmania utingensis</name>
    <dbReference type="NCBI Taxonomy" id="653362"/>
    <lineage>
        <taxon>Eukaryota</taxon>
        <taxon>Discoba</taxon>
        <taxon>Euglenozoa</taxon>
        <taxon>Kinetoplastea</taxon>
        <taxon>Metakinetoplastina</taxon>
        <taxon>Trypanosomatida</taxon>
        <taxon>Trypanosomatidae</taxon>
        <taxon>Leishmaniinae</taxon>
        <taxon>Leishmania</taxon>
    </lineage>
</organism>
<dbReference type="AlphaFoldDB" id="A0AAW3A8A4"/>
<dbReference type="EMBL" id="JBAMZL010000032">
    <property type="protein sequence ID" value="KAL0499909.1"/>
    <property type="molecule type" value="Genomic_DNA"/>
</dbReference>
<keyword evidence="1" id="KW-0472">Membrane</keyword>
<dbReference type="Proteomes" id="UP001482455">
    <property type="component" value="Unassembled WGS sequence"/>
</dbReference>
<comment type="caution">
    <text evidence="2">The sequence shown here is derived from an EMBL/GenBank/DDBJ whole genome shotgun (WGS) entry which is preliminary data.</text>
</comment>